<protein>
    <submittedName>
        <fullName evidence="1">ABC transporter</fullName>
    </submittedName>
</protein>
<gene>
    <name evidence="1" type="ORF">SAMN06297397_1680</name>
</gene>
<comment type="caution">
    <text evidence="1">The sequence shown here is derived from an EMBL/GenBank/DDBJ whole genome shotgun (WGS) entry which is preliminary data.</text>
</comment>
<dbReference type="Proteomes" id="UP000192328">
    <property type="component" value="Unassembled WGS sequence"/>
</dbReference>
<dbReference type="EMBL" id="FWXZ01000003">
    <property type="protein sequence ID" value="SMC63384.1"/>
    <property type="molecule type" value="Genomic_DNA"/>
</dbReference>
<evidence type="ECO:0000313" key="1">
    <source>
        <dbReference type="EMBL" id="SMC63384.1"/>
    </source>
</evidence>
<organism evidence="1 2">
    <name type="scientific">Aristaeella lactis</name>
    <dbReference type="NCBI Taxonomy" id="3046383"/>
    <lineage>
        <taxon>Bacteria</taxon>
        <taxon>Bacillati</taxon>
        <taxon>Bacillota</taxon>
        <taxon>Clostridia</taxon>
        <taxon>Eubacteriales</taxon>
        <taxon>Aristaeellaceae</taxon>
        <taxon>Aristaeella</taxon>
    </lineage>
</organism>
<accession>A0AC61PLH0</accession>
<name>A0AC61PLH0_9FIRM</name>
<reference evidence="1" key="1">
    <citation type="submission" date="2017-04" db="EMBL/GenBank/DDBJ databases">
        <authorList>
            <person name="Varghese N."/>
            <person name="Submissions S."/>
        </authorList>
    </citation>
    <scope>NUCLEOTIDE SEQUENCE</scope>
    <source>
        <strain evidence="1">WTE2008</strain>
    </source>
</reference>
<proteinExistence type="predicted"/>
<sequence>METVIYGENLSFSYKEKEILKDINFAIKKGERVGIVGESGSGKSTFLRLLAGLLSPTGGVVSVAGETSAEGIIKKISMVMQDAMLMPLTIKENITLGKDVPVSRIEEVIKATKLDKWIDSLEYGIDTYLGDRANEISGGQAQRIAIARAMLKDADIILLDEPTSSLDKETTTEVLEALDRLMEGKTVVHVTHHPDLLKGYDRIITVKEGRFYE</sequence>
<keyword evidence="2" id="KW-1185">Reference proteome</keyword>
<evidence type="ECO:0000313" key="2">
    <source>
        <dbReference type="Proteomes" id="UP000192328"/>
    </source>
</evidence>